<accession>A0A382E7C6</accession>
<dbReference type="AlphaFoldDB" id="A0A382E7C6"/>
<name>A0A382E7C6_9ZZZZ</name>
<reference evidence="1" key="1">
    <citation type="submission" date="2018-05" db="EMBL/GenBank/DDBJ databases">
        <authorList>
            <person name="Lanie J.A."/>
            <person name="Ng W.-L."/>
            <person name="Kazmierczak K.M."/>
            <person name="Andrzejewski T.M."/>
            <person name="Davidsen T.M."/>
            <person name="Wayne K.J."/>
            <person name="Tettelin H."/>
            <person name="Glass J.I."/>
            <person name="Rusch D."/>
            <person name="Podicherti R."/>
            <person name="Tsui H.-C.T."/>
            <person name="Winkler M.E."/>
        </authorList>
    </citation>
    <scope>NUCLEOTIDE SEQUENCE</scope>
</reference>
<protein>
    <submittedName>
        <fullName evidence="1">Uncharacterized protein</fullName>
    </submittedName>
</protein>
<organism evidence="1">
    <name type="scientific">marine metagenome</name>
    <dbReference type="NCBI Taxonomy" id="408172"/>
    <lineage>
        <taxon>unclassified sequences</taxon>
        <taxon>metagenomes</taxon>
        <taxon>ecological metagenomes</taxon>
    </lineage>
</organism>
<feature type="non-terminal residue" evidence="1">
    <location>
        <position position="61"/>
    </location>
</feature>
<evidence type="ECO:0000313" key="1">
    <source>
        <dbReference type="EMBL" id="SVB45901.1"/>
    </source>
</evidence>
<gene>
    <name evidence="1" type="ORF">METZ01_LOCUS198755</name>
</gene>
<sequence>MTIARQIADMIDSGGDVVAGALDNVPDSDWNTILNKPAQADVDTRDASNITAGTIPTARLG</sequence>
<proteinExistence type="predicted"/>
<dbReference type="EMBL" id="UINC01042790">
    <property type="protein sequence ID" value="SVB45901.1"/>
    <property type="molecule type" value="Genomic_DNA"/>
</dbReference>